<evidence type="ECO:0000313" key="1">
    <source>
        <dbReference type="EMBL" id="AIA92411.1"/>
    </source>
</evidence>
<dbReference type="EMBL" id="KF125088">
    <property type="protein sequence ID" value="AIA92411.1"/>
    <property type="molecule type" value="Genomic_DNA"/>
</dbReference>
<proteinExistence type="predicted"/>
<feature type="non-terminal residue" evidence="1">
    <location>
        <position position="1"/>
    </location>
</feature>
<dbReference type="Gene3D" id="3.40.50.2000">
    <property type="entry name" value="Glycogen Phosphorylase B"/>
    <property type="match status" value="1"/>
</dbReference>
<dbReference type="AlphaFoldDB" id="A0A060CI30"/>
<protein>
    <submittedName>
        <fullName evidence="1">CAZy families GT4 protein</fullName>
    </submittedName>
</protein>
<name>A0A060CI30_9FLAO</name>
<sequence length="162" mass="18391">YELTLEIWNQKDLELVFYGNLSPEVENSIRENDLSDYLNKKGYVSHKESIEGVQNADVLLLTNFPDEKSRGIIPGKIFEYMATGNPVLAVGPGGGDVERILSETKSGSYFTHTQKREIKNYISEIYHNWKSGQILRNPTSEFSSFSRKSLTQKLAGLIQKEI</sequence>
<organism evidence="1">
    <name type="scientific">uncultured Capnocytophaga sp</name>
    <dbReference type="NCBI Taxonomy" id="159273"/>
    <lineage>
        <taxon>Bacteria</taxon>
        <taxon>Pseudomonadati</taxon>
        <taxon>Bacteroidota</taxon>
        <taxon>Flavobacteriia</taxon>
        <taxon>Flavobacteriales</taxon>
        <taxon>Flavobacteriaceae</taxon>
        <taxon>Capnocytophaga</taxon>
        <taxon>environmental samples</taxon>
    </lineage>
</organism>
<accession>A0A060CI30</accession>
<dbReference type="SUPFAM" id="SSF53756">
    <property type="entry name" value="UDP-Glycosyltransferase/glycogen phosphorylase"/>
    <property type="match status" value="1"/>
</dbReference>
<dbReference type="Pfam" id="PF13692">
    <property type="entry name" value="Glyco_trans_1_4"/>
    <property type="match status" value="1"/>
</dbReference>
<reference evidence="1" key="1">
    <citation type="journal article" date="2013" name="Environ. Microbiol.">
        <title>Seasonally variable intestinal metagenomes of the red palm weevil (Rhynchophorus ferrugineus).</title>
        <authorList>
            <person name="Jia S."/>
            <person name="Zhang X."/>
            <person name="Zhang G."/>
            <person name="Yin A."/>
            <person name="Zhang S."/>
            <person name="Li F."/>
            <person name="Wang L."/>
            <person name="Zhao D."/>
            <person name="Yun Q."/>
            <person name="Tala"/>
            <person name="Wang J."/>
            <person name="Sun G."/>
            <person name="Baabdullah M."/>
            <person name="Yu X."/>
            <person name="Hu S."/>
            <person name="Al-Mssallem I.S."/>
            <person name="Yu J."/>
        </authorList>
    </citation>
    <scope>NUCLEOTIDE SEQUENCE</scope>
</reference>